<comment type="caution">
    <text evidence="1">The sequence shown here is derived from an EMBL/GenBank/DDBJ whole genome shotgun (WGS) entry which is preliminary data.</text>
</comment>
<sequence>MITIISDPLLNILNTSLIEGEFPEALKFALVLPIYKKGDPDDMNNYRAISLLMNFSKIFEIAYNNRLTNFFHSNKYFTNNQHGFMKGRGRMSTKWYKPSMEY</sequence>
<evidence type="ECO:0000313" key="1">
    <source>
        <dbReference type="EMBL" id="CAH1970091.1"/>
    </source>
</evidence>
<protein>
    <recommendedName>
        <fullName evidence="3">Reverse transcriptase domain-containing protein</fullName>
    </recommendedName>
</protein>
<proteinExistence type="predicted"/>
<evidence type="ECO:0000313" key="2">
    <source>
        <dbReference type="Proteomes" id="UP001152888"/>
    </source>
</evidence>
<reference evidence="1" key="1">
    <citation type="submission" date="2022-03" db="EMBL/GenBank/DDBJ databases">
        <authorList>
            <person name="Sayadi A."/>
        </authorList>
    </citation>
    <scope>NUCLEOTIDE SEQUENCE</scope>
</reference>
<dbReference type="Proteomes" id="UP001152888">
    <property type="component" value="Unassembled WGS sequence"/>
</dbReference>
<dbReference type="AlphaFoldDB" id="A0A9P0P5W6"/>
<dbReference type="GO" id="GO:0061343">
    <property type="term" value="P:cell adhesion involved in heart morphogenesis"/>
    <property type="evidence" value="ECO:0007669"/>
    <property type="project" value="TreeGrafter"/>
</dbReference>
<dbReference type="OrthoDB" id="6767430at2759"/>
<dbReference type="EMBL" id="CAKOFQ010006769">
    <property type="protein sequence ID" value="CAH1970091.1"/>
    <property type="molecule type" value="Genomic_DNA"/>
</dbReference>
<gene>
    <name evidence="1" type="ORF">ACAOBT_LOCUS8731</name>
</gene>
<name>A0A9P0P5W6_ACAOB</name>
<keyword evidence="2" id="KW-1185">Reference proteome</keyword>
<evidence type="ECO:0008006" key="3">
    <source>
        <dbReference type="Google" id="ProtNLM"/>
    </source>
</evidence>
<accession>A0A9P0P5W6</accession>
<dbReference type="GO" id="GO:0031012">
    <property type="term" value="C:extracellular matrix"/>
    <property type="evidence" value="ECO:0007669"/>
    <property type="project" value="TreeGrafter"/>
</dbReference>
<organism evidence="1 2">
    <name type="scientific">Acanthoscelides obtectus</name>
    <name type="common">Bean weevil</name>
    <name type="synonym">Bruchus obtectus</name>
    <dbReference type="NCBI Taxonomy" id="200917"/>
    <lineage>
        <taxon>Eukaryota</taxon>
        <taxon>Metazoa</taxon>
        <taxon>Ecdysozoa</taxon>
        <taxon>Arthropoda</taxon>
        <taxon>Hexapoda</taxon>
        <taxon>Insecta</taxon>
        <taxon>Pterygota</taxon>
        <taxon>Neoptera</taxon>
        <taxon>Endopterygota</taxon>
        <taxon>Coleoptera</taxon>
        <taxon>Polyphaga</taxon>
        <taxon>Cucujiformia</taxon>
        <taxon>Chrysomeloidea</taxon>
        <taxon>Chrysomelidae</taxon>
        <taxon>Bruchinae</taxon>
        <taxon>Bruchini</taxon>
        <taxon>Acanthoscelides</taxon>
    </lineage>
</organism>
<dbReference type="PANTHER" id="PTHR33395:SF22">
    <property type="entry name" value="REVERSE TRANSCRIPTASE DOMAIN-CONTAINING PROTEIN"/>
    <property type="match status" value="1"/>
</dbReference>
<dbReference type="PANTHER" id="PTHR33395">
    <property type="entry name" value="TRANSCRIPTASE, PUTATIVE-RELATED-RELATED"/>
    <property type="match status" value="1"/>
</dbReference>
<dbReference type="GO" id="GO:0007508">
    <property type="term" value="P:larval heart development"/>
    <property type="evidence" value="ECO:0007669"/>
    <property type="project" value="TreeGrafter"/>
</dbReference>